<dbReference type="Gene3D" id="1.10.10.10">
    <property type="entry name" value="Winged helix-like DNA-binding domain superfamily/Winged helix DNA-binding domain"/>
    <property type="match status" value="1"/>
</dbReference>
<evidence type="ECO:0000256" key="5">
    <source>
        <dbReference type="ARBA" id="ARBA00023254"/>
    </source>
</evidence>
<keyword evidence="6" id="KW-0175">Coiled coil</keyword>
<comment type="caution">
    <text evidence="9">The sequence shown here is derived from an EMBL/GenBank/DDBJ whole genome shotgun (WGS) entry which is preliminary data.</text>
</comment>
<keyword evidence="3" id="KW-0233">DNA recombination</keyword>
<feature type="region of interest" description="Disordered" evidence="7">
    <location>
        <begin position="140"/>
        <end position="160"/>
    </location>
</feature>
<dbReference type="GO" id="GO:0000794">
    <property type="term" value="C:condensed nuclear chromosome"/>
    <property type="evidence" value="ECO:0007669"/>
    <property type="project" value="TreeGrafter"/>
</dbReference>
<feature type="coiled-coil region" evidence="6">
    <location>
        <begin position="291"/>
        <end position="320"/>
    </location>
</feature>
<proteinExistence type="inferred from homology"/>
<dbReference type="GO" id="GO:0003690">
    <property type="term" value="F:double-stranded DNA binding"/>
    <property type="evidence" value="ECO:0007669"/>
    <property type="project" value="TreeGrafter"/>
</dbReference>
<keyword evidence="10" id="KW-1185">Reference proteome</keyword>
<evidence type="ECO:0000313" key="10">
    <source>
        <dbReference type="Proteomes" id="UP000324585"/>
    </source>
</evidence>
<dbReference type="GO" id="GO:0120230">
    <property type="term" value="F:recombinase activator activity"/>
    <property type="evidence" value="ECO:0007669"/>
    <property type="project" value="TreeGrafter"/>
</dbReference>
<dbReference type="InterPro" id="IPR010776">
    <property type="entry name" value="Hop2_WH_dom"/>
</dbReference>
<protein>
    <submittedName>
        <fullName evidence="9">Homologous-pairing protein 2-like</fullName>
    </submittedName>
</protein>
<evidence type="ECO:0000259" key="8">
    <source>
        <dbReference type="Pfam" id="PF07106"/>
    </source>
</evidence>
<feature type="domain" description="Homologous-pairing protein 2 winged helix" evidence="8">
    <location>
        <begin position="189"/>
        <end position="250"/>
    </location>
</feature>
<dbReference type="EMBL" id="VRMN01000002">
    <property type="protein sequence ID" value="KAA8497425.1"/>
    <property type="molecule type" value="Genomic_DNA"/>
</dbReference>
<dbReference type="OrthoDB" id="272266at2759"/>
<comment type="subcellular location">
    <subcellularLocation>
        <location evidence="1">Nucleus</location>
    </subcellularLocation>
</comment>
<feature type="region of interest" description="Disordered" evidence="7">
    <location>
        <begin position="82"/>
        <end position="112"/>
    </location>
</feature>
<evidence type="ECO:0000256" key="6">
    <source>
        <dbReference type="SAM" id="Coils"/>
    </source>
</evidence>
<evidence type="ECO:0000313" key="9">
    <source>
        <dbReference type="EMBL" id="KAA8497425.1"/>
    </source>
</evidence>
<name>A0A5J4Z299_PORPP</name>
<reference evidence="10" key="1">
    <citation type="journal article" date="2019" name="Nat. Commun.">
        <title>Expansion of phycobilisome linker gene families in mesophilic red algae.</title>
        <authorList>
            <person name="Lee J."/>
            <person name="Kim D."/>
            <person name="Bhattacharya D."/>
            <person name="Yoon H.S."/>
        </authorList>
    </citation>
    <scope>NUCLEOTIDE SEQUENCE [LARGE SCALE GENOMIC DNA]</scope>
    <source>
        <strain evidence="10">CCMP 1328</strain>
    </source>
</reference>
<dbReference type="PANTHER" id="PTHR15938">
    <property type="entry name" value="TBP-1 INTERACTING PROTEIN"/>
    <property type="match status" value="1"/>
</dbReference>
<accession>A0A5J4Z299</accession>
<dbReference type="GO" id="GO:0120231">
    <property type="term" value="C:DNA recombinase auxiliary factor complex"/>
    <property type="evidence" value="ECO:0007669"/>
    <property type="project" value="TreeGrafter"/>
</dbReference>
<dbReference type="Pfam" id="PF07106">
    <property type="entry name" value="WHD_TBPIP"/>
    <property type="match status" value="1"/>
</dbReference>
<sequence>MWSRIWRKTQHLQISKIKAAYLAPRSCERTLLYFHLALSAHRSNEHVCPVYPINGGVRRGHTNPRSAHAARASALSAPLGMAARLSDPPTPNDGAKHLQTKQPERSPLATREVAPQTFRNSACLRHVRWTRYARSVWSGREGTKSWGGEEVGEEAGEGKEEARRTGREVCVCGMAPKKAAAAAGKKADDATTVVAKYMEAQNRPFSVQNVVDALQKDGVKKKGVETALAALVEDGAVMVKEYGKAKIYLAAQQAIELPSPEEMHAIDEQIKAKDAELKALVKSSEEQHRVNAALKSQMTEQEARQELLKLEADAHDMHAKLDKLGDPANLISAEQMQAVGVKLFKAKALWKKRRRQATDIVETFCESMNKKPSVLCEELCVERDEDVGVALQNVPNGEDPTKLKRKRVSETAESHHTFKKVCAA</sequence>
<keyword evidence="4" id="KW-0539">Nucleus</keyword>
<dbReference type="InterPro" id="IPR036388">
    <property type="entry name" value="WH-like_DNA-bd_sf"/>
</dbReference>
<organism evidence="9 10">
    <name type="scientific">Porphyridium purpureum</name>
    <name type="common">Red alga</name>
    <name type="synonym">Porphyridium cruentum</name>
    <dbReference type="NCBI Taxonomy" id="35688"/>
    <lineage>
        <taxon>Eukaryota</taxon>
        <taxon>Rhodophyta</taxon>
        <taxon>Bangiophyceae</taxon>
        <taxon>Porphyridiales</taxon>
        <taxon>Porphyridiaceae</taxon>
        <taxon>Porphyridium</taxon>
    </lineage>
</organism>
<evidence type="ECO:0000256" key="7">
    <source>
        <dbReference type="SAM" id="MobiDB-lite"/>
    </source>
</evidence>
<evidence type="ECO:0000256" key="1">
    <source>
        <dbReference type="ARBA" id="ARBA00004123"/>
    </source>
</evidence>
<dbReference type="GO" id="GO:0010774">
    <property type="term" value="P:meiotic strand invasion involved in reciprocal meiotic recombination"/>
    <property type="evidence" value="ECO:0007669"/>
    <property type="project" value="TreeGrafter"/>
</dbReference>
<keyword evidence="5" id="KW-0469">Meiosis</keyword>
<comment type="similarity">
    <text evidence="2">Belongs to the HOP2 family.</text>
</comment>
<evidence type="ECO:0000256" key="3">
    <source>
        <dbReference type="ARBA" id="ARBA00023172"/>
    </source>
</evidence>
<dbReference type="AlphaFoldDB" id="A0A5J4Z299"/>
<evidence type="ECO:0000256" key="4">
    <source>
        <dbReference type="ARBA" id="ARBA00023242"/>
    </source>
</evidence>
<dbReference type="Proteomes" id="UP000324585">
    <property type="component" value="Unassembled WGS sequence"/>
</dbReference>
<dbReference type="GO" id="GO:0007129">
    <property type="term" value="P:homologous chromosome pairing at meiosis"/>
    <property type="evidence" value="ECO:0007669"/>
    <property type="project" value="TreeGrafter"/>
</dbReference>
<evidence type="ECO:0000256" key="2">
    <source>
        <dbReference type="ARBA" id="ARBA00007922"/>
    </source>
</evidence>
<dbReference type="GO" id="GO:0000709">
    <property type="term" value="P:meiotic joint molecule formation"/>
    <property type="evidence" value="ECO:0007669"/>
    <property type="project" value="TreeGrafter"/>
</dbReference>
<gene>
    <name evidence="9" type="ORF">FVE85_1154</name>
</gene>
<dbReference type="PANTHER" id="PTHR15938:SF0">
    <property type="entry name" value="HOMOLOGOUS-PAIRING PROTEIN 2 HOMOLOG"/>
    <property type="match status" value="1"/>
</dbReference>